<evidence type="ECO:0000256" key="4">
    <source>
        <dbReference type="ARBA" id="ARBA00022840"/>
    </source>
</evidence>
<proteinExistence type="predicted"/>
<dbReference type="PANTHER" id="PTHR44329">
    <property type="entry name" value="SERINE/THREONINE-PROTEIN KINASE TNNI3K-RELATED"/>
    <property type="match status" value="1"/>
</dbReference>
<keyword evidence="3" id="KW-0418">Kinase</keyword>
<evidence type="ECO:0000313" key="7">
    <source>
        <dbReference type="Proteomes" id="UP000247702"/>
    </source>
</evidence>
<dbReference type="GO" id="GO:0005524">
    <property type="term" value="F:ATP binding"/>
    <property type="evidence" value="ECO:0007669"/>
    <property type="project" value="UniProtKB-KW"/>
</dbReference>
<protein>
    <recommendedName>
        <fullName evidence="5">Protein kinase domain-containing protein</fullName>
    </recommendedName>
</protein>
<organism evidence="6 7">
    <name type="scientific">Rhizophagus clarus</name>
    <dbReference type="NCBI Taxonomy" id="94130"/>
    <lineage>
        <taxon>Eukaryota</taxon>
        <taxon>Fungi</taxon>
        <taxon>Fungi incertae sedis</taxon>
        <taxon>Mucoromycota</taxon>
        <taxon>Glomeromycotina</taxon>
        <taxon>Glomeromycetes</taxon>
        <taxon>Glomerales</taxon>
        <taxon>Glomeraceae</taxon>
        <taxon>Rhizophagus</taxon>
    </lineage>
</organism>
<evidence type="ECO:0000256" key="2">
    <source>
        <dbReference type="ARBA" id="ARBA00022741"/>
    </source>
</evidence>
<dbReference type="AlphaFoldDB" id="A0A2Z6SQ76"/>
<dbReference type="SUPFAM" id="SSF56112">
    <property type="entry name" value="Protein kinase-like (PK-like)"/>
    <property type="match status" value="1"/>
</dbReference>
<sequence length="381" mass="44191">MIYLSFLFGKSENATLDKFIEKKKLKWIPYNQFKNVEYLDKGGFGTIYKAIWFNNSSEKEVALKCLNNLNENNLSENLDDVLNEWDCHEKCLGSIRIIDLYGFTKNPDTLNYMIVIEYANEGNLRGNLKKVIEKGWNQRLFMLYEIISGLNEIHKQNLIHCDLHDGNILNYKDKKDEGKDNENKADYEIYISDLGLCQSVKSFLKKYNICGVIPFMAPEVLRGNSYTSASDIYSFSMIMWEFTSGVPPFIDRAHDFQLSLCICNGERPEIIKNTPQCYVDLMEKCWNEDPLKRPSTSEVENIIGNWIYRPIYNKISEELKSNIMEFINAPIGNNNLAVEPHPQAYYTSRVLDFTSKELSKCLDCLIDDIESSDNKTNENYI</sequence>
<dbReference type="EMBL" id="BEXD01004360">
    <property type="protein sequence ID" value="GBC10187.1"/>
    <property type="molecule type" value="Genomic_DNA"/>
</dbReference>
<dbReference type="Gene3D" id="1.10.510.10">
    <property type="entry name" value="Transferase(Phosphotransferase) domain 1"/>
    <property type="match status" value="1"/>
</dbReference>
<dbReference type="InterPro" id="IPR051681">
    <property type="entry name" value="Ser/Thr_Kinases-Pseudokinases"/>
</dbReference>
<evidence type="ECO:0000256" key="1">
    <source>
        <dbReference type="ARBA" id="ARBA00022679"/>
    </source>
</evidence>
<dbReference type="InterPro" id="IPR001245">
    <property type="entry name" value="Ser-Thr/Tyr_kinase_cat_dom"/>
</dbReference>
<keyword evidence="2" id="KW-0547">Nucleotide-binding</keyword>
<evidence type="ECO:0000313" key="6">
    <source>
        <dbReference type="EMBL" id="GBC10187.1"/>
    </source>
</evidence>
<dbReference type="InterPro" id="IPR011009">
    <property type="entry name" value="Kinase-like_dom_sf"/>
</dbReference>
<keyword evidence="7" id="KW-1185">Reference proteome</keyword>
<keyword evidence="4" id="KW-0067">ATP-binding</keyword>
<dbReference type="Pfam" id="PF07714">
    <property type="entry name" value="PK_Tyr_Ser-Thr"/>
    <property type="match status" value="1"/>
</dbReference>
<comment type="caution">
    <text evidence="6">The sequence shown here is derived from an EMBL/GenBank/DDBJ whole genome shotgun (WGS) entry which is preliminary data.</text>
</comment>
<feature type="domain" description="Protein kinase" evidence="5">
    <location>
        <begin position="33"/>
        <end position="307"/>
    </location>
</feature>
<dbReference type="PROSITE" id="PS50011">
    <property type="entry name" value="PROTEIN_KINASE_DOM"/>
    <property type="match status" value="1"/>
</dbReference>
<keyword evidence="1" id="KW-0808">Transferase</keyword>
<gene>
    <name evidence="6" type="ORF">RclHR1_09400009</name>
</gene>
<dbReference type="PANTHER" id="PTHR44329:SF288">
    <property type="entry name" value="MITOGEN-ACTIVATED PROTEIN KINASE KINASE KINASE 20"/>
    <property type="match status" value="1"/>
</dbReference>
<dbReference type="Proteomes" id="UP000247702">
    <property type="component" value="Unassembled WGS sequence"/>
</dbReference>
<name>A0A2Z6SQ76_9GLOM</name>
<dbReference type="GO" id="GO:0004674">
    <property type="term" value="F:protein serine/threonine kinase activity"/>
    <property type="evidence" value="ECO:0007669"/>
    <property type="project" value="TreeGrafter"/>
</dbReference>
<evidence type="ECO:0000256" key="3">
    <source>
        <dbReference type="ARBA" id="ARBA00022777"/>
    </source>
</evidence>
<dbReference type="InterPro" id="IPR000719">
    <property type="entry name" value="Prot_kinase_dom"/>
</dbReference>
<reference evidence="6 7" key="1">
    <citation type="submission" date="2017-11" db="EMBL/GenBank/DDBJ databases">
        <title>The genome of Rhizophagus clarus HR1 reveals common genetic basis of auxotrophy among arbuscular mycorrhizal fungi.</title>
        <authorList>
            <person name="Kobayashi Y."/>
        </authorList>
    </citation>
    <scope>NUCLEOTIDE SEQUENCE [LARGE SCALE GENOMIC DNA]</scope>
    <source>
        <strain evidence="6 7">HR1</strain>
    </source>
</reference>
<evidence type="ECO:0000259" key="5">
    <source>
        <dbReference type="PROSITE" id="PS50011"/>
    </source>
</evidence>
<accession>A0A2Z6SQ76</accession>